<dbReference type="STRING" id="1218598.LEP1GSC060_0620"/>
<proteinExistence type="predicted"/>
<name>N1WFI5_9LEPT</name>
<reference evidence="1" key="1">
    <citation type="submission" date="2013-03" db="EMBL/GenBank/DDBJ databases">
        <authorList>
            <person name="Harkins D.M."/>
            <person name="Durkin A.S."/>
            <person name="Brinkac L.M."/>
            <person name="Haft D.H."/>
            <person name="Selengut J.D."/>
            <person name="Sanka R."/>
            <person name="DePew J."/>
            <person name="Purushe J."/>
            <person name="Hartskeerl R.A."/>
            <person name="Ahmed A."/>
            <person name="van der Linden H."/>
            <person name="Goris M.G.A."/>
            <person name="Vinetz J.M."/>
            <person name="Sutton G.G."/>
            <person name="Nierman W.C."/>
            <person name="Fouts D.E."/>
        </authorList>
    </citation>
    <scope>NUCLEOTIDE SEQUENCE [LARGE SCALE GENOMIC DNA]</scope>
    <source>
        <strain evidence="1">ICFT</strain>
    </source>
</reference>
<evidence type="ECO:0000313" key="2">
    <source>
        <dbReference type="Proteomes" id="UP000012313"/>
    </source>
</evidence>
<keyword evidence="2" id="KW-1185">Reference proteome</keyword>
<dbReference type="AlphaFoldDB" id="N1WFI5"/>
<organism evidence="1 2">
    <name type="scientific">Leptospira weilii serovar Ranarum str. ICFT</name>
    <dbReference type="NCBI Taxonomy" id="1218598"/>
    <lineage>
        <taxon>Bacteria</taxon>
        <taxon>Pseudomonadati</taxon>
        <taxon>Spirochaetota</taxon>
        <taxon>Spirochaetia</taxon>
        <taxon>Leptospirales</taxon>
        <taxon>Leptospiraceae</taxon>
        <taxon>Leptospira</taxon>
    </lineage>
</organism>
<dbReference type="EMBL" id="AOHC02000034">
    <property type="protein sequence ID" value="EMY77730.1"/>
    <property type="molecule type" value="Genomic_DNA"/>
</dbReference>
<sequence>MQVKILADENVDFRIIQKLRNSGFTVQSVVLKIRERSMRSQ</sequence>
<comment type="caution">
    <text evidence="1">The sequence shown here is derived from an EMBL/GenBank/DDBJ whole genome shotgun (WGS) entry which is preliminary data.</text>
</comment>
<dbReference type="Proteomes" id="UP000012313">
    <property type="component" value="Unassembled WGS sequence"/>
</dbReference>
<evidence type="ECO:0008006" key="3">
    <source>
        <dbReference type="Google" id="ProtNLM"/>
    </source>
</evidence>
<protein>
    <recommendedName>
        <fullName evidence="3">DUF5615 domain-containing protein</fullName>
    </recommendedName>
</protein>
<evidence type="ECO:0000313" key="1">
    <source>
        <dbReference type="EMBL" id="EMY77730.1"/>
    </source>
</evidence>
<gene>
    <name evidence="1" type="ORF">LEP1GSC060_0620</name>
</gene>
<accession>N1WFI5</accession>